<gene>
    <name evidence="2" type="ORF">UABAM_02428</name>
</gene>
<dbReference type="InterPro" id="IPR033469">
    <property type="entry name" value="CYTH-like_dom_sf"/>
</dbReference>
<evidence type="ECO:0000259" key="1">
    <source>
        <dbReference type="PROSITE" id="PS51707"/>
    </source>
</evidence>
<dbReference type="Gene3D" id="2.40.320.10">
    <property type="entry name" value="Hypothetical Protein Pfu-838710-001"/>
    <property type="match status" value="1"/>
</dbReference>
<organism evidence="2 3">
    <name type="scientific">Uabimicrobium amorphum</name>
    <dbReference type="NCBI Taxonomy" id="2596890"/>
    <lineage>
        <taxon>Bacteria</taxon>
        <taxon>Pseudomonadati</taxon>
        <taxon>Planctomycetota</taxon>
        <taxon>Candidatus Uabimicrobiia</taxon>
        <taxon>Candidatus Uabimicrobiales</taxon>
        <taxon>Candidatus Uabimicrobiaceae</taxon>
        <taxon>Candidatus Uabimicrobium</taxon>
    </lineage>
</organism>
<proteinExistence type="predicted"/>
<dbReference type="AlphaFoldDB" id="A0A5S9F4B9"/>
<keyword evidence="3" id="KW-1185">Reference proteome</keyword>
<dbReference type="InterPro" id="IPR023577">
    <property type="entry name" value="CYTH_domain"/>
</dbReference>
<dbReference type="OrthoDB" id="269802at2"/>
<dbReference type="Proteomes" id="UP000326354">
    <property type="component" value="Chromosome"/>
</dbReference>
<dbReference type="Pfam" id="PF01928">
    <property type="entry name" value="CYTH"/>
    <property type="match status" value="1"/>
</dbReference>
<protein>
    <submittedName>
        <fullName evidence="2">Adenylyl cyclase</fullName>
    </submittedName>
</protein>
<evidence type="ECO:0000313" key="2">
    <source>
        <dbReference type="EMBL" id="BBM84072.1"/>
    </source>
</evidence>
<dbReference type="EMBL" id="AP019860">
    <property type="protein sequence ID" value="BBM84072.1"/>
    <property type="molecule type" value="Genomic_DNA"/>
</dbReference>
<reference evidence="2 3" key="1">
    <citation type="submission" date="2019-08" db="EMBL/GenBank/DDBJ databases">
        <title>Complete genome sequence of Candidatus Uab amorphum.</title>
        <authorList>
            <person name="Shiratori T."/>
            <person name="Suzuki S."/>
            <person name="Kakizawa Y."/>
            <person name="Ishida K."/>
        </authorList>
    </citation>
    <scope>NUCLEOTIDE SEQUENCE [LARGE SCALE GENOMIC DNA]</scope>
    <source>
        <strain evidence="2 3">SRT547</strain>
    </source>
</reference>
<dbReference type="KEGG" id="uam:UABAM_02428"/>
<dbReference type="CDD" id="cd07890">
    <property type="entry name" value="CYTH-like_AC_IV-like"/>
    <property type="match status" value="1"/>
</dbReference>
<dbReference type="PROSITE" id="PS51707">
    <property type="entry name" value="CYTH"/>
    <property type="match status" value="1"/>
</dbReference>
<dbReference type="PANTHER" id="PTHR21028">
    <property type="entry name" value="SI:CH211-156B7.4"/>
    <property type="match status" value="1"/>
</dbReference>
<accession>A0A5S9F4B9</accession>
<dbReference type="PANTHER" id="PTHR21028:SF2">
    <property type="entry name" value="CYTH DOMAIN-CONTAINING PROTEIN"/>
    <property type="match status" value="1"/>
</dbReference>
<dbReference type="SMART" id="SM01118">
    <property type="entry name" value="CYTH"/>
    <property type="match status" value="1"/>
</dbReference>
<feature type="domain" description="CYTH" evidence="1">
    <location>
        <begin position="2"/>
        <end position="168"/>
    </location>
</feature>
<dbReference type="RefSeq" id="WP_151968250.1">
    <property type="nucleotide sequence ID" value="NZ_AP019860.1"/>
</dbReference>
<dbReference type="SUPFAM" id="SSF55154">
    <property type="entry name" value="CYTH-like phosphatases"/>
    <property type="match status" value="1"/>
</dbReference>
<evidence type="ECO:0000313" key="3">
    <source>
        <dbReference type="Proteomes" id="UP000326354"/>
    </source>
</evidence>
<name>A0A5S9F4B9_UABAM</name>
<dbReference type="InterPro" id="IPR008173">
    <property type="entry name" value="Adenylyl_cyclase_CyaB"/>
</dbReference>
<dbReference type="NCBIfam" id="TIGR00318">
    <property type="entry name" value="cyaB"/>
    <property type="match status" value="1"/>
</dbReference>
<sequence>MTTEIEIKVLDICQENIENKVRELGASLQGDWLMETLIFDYPDRRLTKNKSYVRIRSEGEEIKCTYKTPLGAQDQHKIMQEHEVVVSDTENMKNILLGLGLEIILHFEKKRKHYVYNEFVFDIDTLPNIPTYLEIEAPSSDKLIEMLKKLDIPVDQANAMGPKEVLAHYGLDIDTITEMKF</sequence>